<dbReference type="PANTHER" id="PTHR36529:SF1">
    <property type="entry name" value="GLYCOSYLTRANSFERASE"/>
    <property type="match status" value="1"/>
</dbReference>
<dbReference type="AlphaFoldDB" id="A0A831RNK0"/>
<proteinExistence type="predicted"/>
<gene>
    <name evidence="1" type="ORF">ENI96_07230</name>
</gene>
<dbReference type="SUPFAM" id="SSF53448">
    <property type="entry name" value="Nucleotide-diphospho-sugar transferases"/>
    <property type="match status" value="1"/>
</dbReference>
<dbReference type="InterPro" id="IPR029044">
    <property type="entry name" value="Nucleotide-diphossugar_trans"/>
</dbReference>
<dbReference type="Proteomes" id="UP000886251">
    <property type="component" value="Unassembled WGS sequence"/>
</dbReference>
<dbReference type="InterPro" id="IPR018641">
    <property type="entry name" value="Trfase_1_rSAM/seldom-assoc"/>
</dbReference>
<sequence length="194" mass="21296">LIPALGAGGAATLYRELLVATLGRIAGAGLAPLECCCAPDPRHPLFLQLQRRHGLELSRQQGCDLGGRMEHAARIALQRARMVVLIGGDCPGLDAAYVERALAALRAGADAVIGPAEDGGYVLLGLSRIDGHLFRGMPWGSDRVLDETRQRLRRLDWRWRELEPLWDLDRPRDLARYRRLIRDAAAGRWPAPAG</sequence>
<protein>
    <submittedName>
        <fullName evidence="1">Glycosyltransferase</fullName>
    </submittedName>
</protein>
<reference evidence="1" key="1">
    <citation type="journal article" date="2020" name="mSystems">
        <title>Genome- and Community-Level Interaction Insights into Carbon Utilization and Element Cycling Functions of Hydrothermarchaeota in Hydrothermal Sediment.</title>
        <authorList>
            <person name="Zhou Z."/>
            <person name="Liu Y."/>
            <person name="Xu W."/>
            <person name="Pan J."/>
            <person name="Luo Z.H."/>
            <person name="Li M."/>
        </authorList>
    </citation>
    <scope>NUCLEOTIDE SEQUENCE [LARGE SCALE GENOMIC DNA]</scope>
    <source>
        <strain evidence="1">HyVt-443</strain>
    </source>
</reference>
<name>A0A831RNK0_9GAMM</name>
<dbReference type="NCBIfam" id="TIGR04282">
    <property type="entry name" value="glyco_like_cofC"/>
    <property type="match status" value="1"/>
</dbReference>
<dbReference type="PANTHER" id="PTHR36529">
    <property type="entry name" value="SLL1095 PROTEIN"/>
    <property type="match status" value="1"/>
</dbReference>
<evidence type="ECO:0000313" key="1">
    <source>
        <dbReference type="EMBL" id="HEB96206.1"/>
    </source>
</evidence>
<organism evidence="1">
    <name type="scientific">Sedimenticola thiotaurini</name>
    <dbReference type="NCBI Taxonomy" id="1543721"/>
    <lineage>
        <taxon>Bacteria</taxon>
        <taxon>Pseudomonadati</taxon>
        <taxon>Pseudomonadota</taxon>
        <taxon>Gammaproteobacteria</taxon>
        <taxon>Chromatiales</taxon>
        <taxon>Sedimenticolaceae</taxon>
        <taxon>Sedimenticola</taxon>
    </lineage>
</organism>
<comment type="caution">
    <text evidence="1">The sequence shown here is derived from an EMBL/GenBank/DDBJ whole genome shotgun (WGS) entry which is preliminary data.</text>
</comment>
<feature type="non-terminal residue" evidence="1">
    <location>
        <position position="1"/>
    </location>
</feature>
<accession>A0A831RNK0</accession>
<dbReference type="Pfam" id="PF09837">
    <property type="entry name" value="DUF2064"/>
    <property type="match status" value="1"/>
</dbReference>
<dbReference type="EMBL" id="DRKP01000080">
    <property type="protein sequence ID" value="HEB96206.1"/>
    <property type="molecule type" value="Genomic_DNA"/>
</dbReference>
<dbReference type="Gene3D" id="3.90.550.10">
    <property type="entry name" value="Spore Coat Polysaccharide Biosynthesis Protein SpsA, Chain A"/>
    <property type="match status" value="1"/>
</dbReference>